<feature type="chain" id="PRO_5046208325" evidence="1">
    <location>
        <begin position="28"/>
        <end position="109"/>
    </location>
</feature>
<evidence type="ECO:0000313" key="2">
    <source>
        <dbReference type="EMBL" id="QDV85346.1"/>
    </source>
</evidence>
<reference evidence="2 3" key="1">
    <citation type="submission" date="2019-02" db="EMBL/GenBank/DDBJ databases">
        <title>Deep-cultivation of Planctomycetes and their phenomic and genomic characterization uncovers novel biology.</title>
        <authorList>
            <person name="Wiegand S."/>
            <person name="Jogler M."/>
            <person name="Boedeker C."/>
            <person name="Pinto D."/>
            <person name="Vollmers J."/>
            <person name="Rivas-Marin E."/>
            <person name="Kohn T."/>
            <person name="Peeters S.H."/>
            <person name="Heuer A."/>
            <person name="Rast P."/>
            <person name="Oberbeckmann S."/>
            <person name="Bunk B."/>
            <person name="Jeske O."/>
            <person name="Meyerdierks A."/>
            <person name="Storesund J.E."/>
            <person name="Kallscheuer N."/>
            <person name="Luecker S."/>
            <person name="Lage O.M."/>
            <person name="Pohl T."/>
            <person name="Merkel B.J."/>
            <person name="Hornburger P."/>
            <person name="Mueller R.-W."/>
            <person name="Bruemmer F."/>
            <person name="Labrenz M."/>
            <person name="Spormann A.M."/>
            <person name="Op den Camp H."/>
            <person name="Overmann J."/>
            <person name="Amann R."/>
            <person name="Jetten M.S.M."/>
            <person name="Mascher T."/>
            <person name="Medema M.H."/>
            <person name="Devos D.P."/>
            <person name="Kaster A.-K."/>
            <person name="Ovreas L."/>
            <person name="Rohde M."/>
            <person name="Galperin M.Y."/>
            <person name="Jogler C."/>
        </authorList>
    </citation>
    <scope>NUCLEOTIDE SEQUENCE [LARGE SCALE GENOMIC DNA]</scope>
    <source>
        <strain evidence="2 3">TBK1r</strain>
    </source>
</reference>
<sequence>MLKKKMLLPAIILGVAVTFALSGEANAQCGYGLGPGVGHAGYGQVYRPTTRSYLGQGYQSYRPSYGYRQPVYHDTTHLDYHRPQVIPHGRHFHVQRGHFDVHRSGHWHH</sequence>
<keyword evidence="1" id="KW-0732">Signal</keyword>
<dbReference type="RefSeq" id="WP_145214842.1">
    <property type="nucleotide sequence ID" value="NZ_CP036432.1"/>
</dbReference>
<proteinExistence type="predicted"/>
<dbReference type="Proteomes" id="UP000318081">
    <property type="component" value="Chromosome"/>
</dbReference>
<evidence type="ECO:0000256" key="1">
    <source>
        <dbReference type="SAM" id="SignalP"/>
    </source>
</evidence>
<protein>
    <submittedName>
        <fullName evidence="2">Uncharacterized protein</fullName>
    </submittedName>
</protein>
<keyword evidence="3" id="KW-1185">Reference proteome</keyword>
<name>A0ABX5XU74_9BACT</name>
<dbReference type="EMBL" id="CP036432">
    <property type="protein sequence ID" value="QDV85346.1"/>
    <property type="molecule type" value="Genomic_DNA"/>
</dbReference>
<feature type="signal peptide" evidence="1">
    <location>
        <begin position="1"/>
        <end position="27"/>
    </location>
</feature>
<accession>A0ABX5XU74</accession>
<evidence type="ECO:0000313" key="3">
    <source>
        <dbReference type="Proteomes" id="UP000318081"/>
    </source>
</evidence>
<organism evidence="2 3">
    <name type="scientific">Stieleria magnilauensis</name>
    <dbReference type="NCBI Taxonomy" id="2527963"/>
    <lineage>
        <taxon>Bacteria</taxon>
        <taxon>Pseudomonadati</taxon>
        <taxon>Planctomycetota</taxon>
        <taxon>Planctomycetia</taxon>
        <taxon>Pirellulales</taxon>
        <taxon>Pirellulaceae</taxon>
        <taxon>Stieleria</taxon>
    </lineage>
</organism>
<gene>
    <name evidence="2" type="ORF">TBK1r_43250</name>
</gene>